<dbReference type="InterPro" id="IPR015424">
    <property type="entry name" value="PyrdxlP-dep_Trfase"/>
</dbReference>
<evidence type="ECO:0000256" key="3">
    <source>
        <dbReference type="ARBA" id="ARBA00022576"/>
    </source>
</evidence>
<dbReference type="AlphaFoldDB" id="A0AAW1R524"/>
<dbReference type="InterPro" id="IPR015421">
    <property type="entry name" value="PyrdxlP-dep_Trfase_major"/>
</dbReference>
<dbReference type="GO" id="GO:0008453">
    <property type="term" value="F:alanine-glyoxylate transaminase activity"/>
    <property type="evidence" value="ECO:0007669"/>
    <property type="project" value="TreeGrafter"/>
</dbReference>
<dbReference type="Gene3D" id="3.40.640.10">
    <property type="entry name" value="Type I PLP-dependent aspartate aminotransferase-like (Major domain)"/>
    <property type="match status" value="1"/>
</dbReference>
<keyword evidence="4" id="KW-0808">Transferase</keyword>
<dbReference type="InterPro" id="IPR015422">
    <property type="entry name" value="PyrdxlP-dep_Trfase_small"/>
</dbReference>
<keyword evidence="3" id="KW-0032">Aminotransferase</keyword>
<evidence type="ECO:0000256" key="5">
    <source>
        <dbReference type="ARBA" id="ARBA00022898"/>
    </source>
</evidence>
<sequence>MALRRALSQRLLTAFWQGSPEYWPGTQRCLTAIPGVDPVQVQQQRSFATADFSFTPPGRNHLFVPGPVNIHDSVLRAMDRPSLNHRDPWFNAFFKDILEESKMIFKTKEGTTFIFPGTGTGGWEAALTNTLSPGDKVVTFRYGQFSHLWVDMMERLGLDVIVVDRPWGEGADEAKLAEILKADTKKEIKAVAVVHNETTTGVTSDIGQCRQVMDQADHPALLLVDGVSSIGALDFRMDEWGVDVAVTGSQKALSLPTGLAVVAASPKALAARKSAKSKRCYYDFEDMLKTNPGGNVPYTPSIPLLYGLRESLALLKSEGFENVIKRHHRLAEGTRRAVAGWGLKLLCKEPRWNSDSLTVIETPEGIDSGEIVKAAYTRYNLSIGVGLSKVAGKVFRIGHLGNSDEVMMLGAIAGTEMALLDAGVNIEPGSGVKEAIKYWQSTSKVIPTRG</sequence>
<dbReference type="FunFam" id="3.40.640.10:FF:000054">
    <property type="entry name" value="Serine--glyoxylate aminotransferase"/>
    <property type="match status" value="1"/>
</dbReference>
<feature type="domain" description="Aminotransferase class V" evidence="8">
    <location>
        <begin position="104"/>
        <end position="338"/>
    </location>
</feature>
<comment type="similarity">
    <text evidence="2 6">Belongs to the class-V pyridoxal-phosphate-dependent aminotransferase family.</text>
</comment>
<evidence type="ECO:0000313" key="9">
    <source>
        <dbReference type="EMBL" id="KAK9828747.1"/>
    </source>
</evidence>
<dbReference type="GO" id="GO:0005777">
    <property type="term" value="C:peroxisome"/>
    <property type="evidence" value="ECO:0007669"/>
    <property type="project" value="TreeGrafter"/>
</dbReference>
<dbReference type="EMBL" id="JALJOR010000001">
    <property type="protein sequence ID" value="KAK9828747.1"/>
    <property type="molecule type" value="Genomic_DNA"/>
</dbReference>
<dbReference type="Proteomes" id="UP001489004">
    <property type="component" value="Unassembled WGS sequence"/>
</dbReference>
<dbReference type="PROSITE" id="PS00595">
    <property type="entry name" value="AA_TRANSFER_CLASS_5"/>
    <property type="match status" value="1"/>
</dbReference>
<dbReference type="InterPro" id="IPR020578">
    <property type="entry name" value="Aminotrans_V_PyrdxlP_BS"/>
</dbReference>
<dbReference type="Pfam" id="PF00266">
    <property type="entry name" value="Aminotran_5"/>
    <property type="match status" value="1"/>
</dbReference>
<evidence type="ECO:0000259" key="8">
    <source>
        <dbReference type="Pfam" id="PF00266"/>
    </source>
</evidence>
<organism evidence="9 10">
    <name type="scientific">[Myrmecia] bisecta</name>
    <dbReference type="NCBI Taxonomy" id="41462"/>
    <lineage>
        <taxon>Eukaryota</taxon>
        <taxon>Viridiplantae</taxon>
        <taxon>Chlorophyta</taxon>
        <taxon>core chlorophytes</taxon>
        <taxon>Trebouxiophyceae</taxon>
        <taxon>Trebouxiales</taxon>
        <taxon>Trebouxiaceae</taxon>
        <taxon>Myrmecia</taxon>
    </lineage>
</organism>
<dbReference type="Gene3D" id="3.90.1150.10">
    <property type="entry name" value="Aspartate Aminotransferase, domain 1"/>
    <property type="match status" value="1"/>
</dbReference>
<evidence type="ECO:0000256" key="2">
    <source>
        <dbReference type="ARBA" id="ARBA00009236"/>
    </source>
</evidence>
<evidence type="ECO:0000256" key="1">
    <source>
        <dbReference type="ARBA" id="ARBA00001933"/>
    </source>
</evidence>
<evidence type="ECO:0000256" key="4">
    <source>
        <dbReference type="ARBA" id="ARBA00022679"/>
    </source>
</evidence>
<comment type="cofactor">
    <cofactor evidence="1 7">
        <name>pyridoxal 5'-phosphate</name>
        <dbReference type="ChEBI" id="CHEBI:597326"/>
    </cofactor>
</comment>
<dbReference type="GO" id="GO:0004760">
    <property type="term" value="F:L-serine-pyruvate transaminase activity"/>
    <property type="evidence" value="ECO:0007669"/>
    <property type="project" value="TreeGrafter"/>
</dbReference>
<dbReference type="FunFam" id="3.90.1150.10:FF:000031">
    <property type="entry name" value="Serine--glyoxylate aminotransferase"/>
    <property type="match status" value="1"/>
</dbReference>
<evidence type="ECO:0000313" key="10">
    <source>
        <dbReference type="Proteomes" id="UP001489004"/>
    </source>
</evidence>
<dbReference type="CDD" id="cd06451">
    <property type="entry name" value="AGAT_like"/>
    <property type="match status" value="1"/>
</dbReference>
<dbReference type="PANTHER" id="PTHR21152:SF24">
    <property type="entry name" value="ALANINE--GLYOXYLATE AMINOTRANSFERASE 1"/>
    <property type="match status" value="1"/>
</dbReference>
<accession>A0AAW1R524</accession>
<protein>
    <recommendedName>
        <fullName evidence="8">Aminotransferase class V domain-containing protein</fullName>
    </recommendedName>
</protein>
<proteinExistence type="inferred from homology"/>
<dbReference type="GO" id="GO:0019265">
    <property type="term" value="P:glycine biosynthetic process, by transamination of glyoxylate"/>
    <property type="evidence" value="ECO:0007669"/>
    <property type="project" value="TreeGrafter"/>
</dbReference>
<keyword evidence="10" id="KW-1185">Reference proteome</keyword>
<dbReference type="PANTHER" id="PTHR21152">
    <property type="entry name" value="AMINOTRANSFERASE CLASS V"/>
    <property type="match status" value="1"/>
</dbReference>
<name>A0AAW1R524_9CHLO</name>
<evidence type="ECO:0000256" key="7">
    <source>
        <dbReference type="RuleBase" id="RU004504"/>
    </source>
</evidence>
<gene>
    <name evidence="9" type="ORF">WJX72_001909</name>
</gene>
<dbReference type="SUPFAM" id="SSF53383">
    <property type="entry name" value="PLP-dependent transferases"/>
    <property type="match status" value="1"/>
</dbReference>
<comment type="caution">
    <text evidence="9">The sequence shown here is derived from an EMBL/GenBank/DDBJ whole genome shotgun (WGS) entry which is preliminary data.</text>
</comment>
<reference evidence="9 10" key="1">
    <citation type="journal article" date="2024" name="Nat. Commun.">
        <title>Phylogenomics reveals the evolutionary origins of lichenization in chlorophyte algae.</title>
        <authorList>
            <person name="Puginier C."/>
            <person name="Libourel C."/>
            <person name="Otte J."/>
            <person name="Skaloud P."/>
            <person name="Haon M."/>
            <person name="Grisel S."/>
            <person name="Petersen M."/>
            <person name="Berrin J.G."/>
            <person name="Delaux P.M."/>
            <person name="Dal Grande F."/>
            <person name="Keller J."/>
        </authorList>
    </citation>
    <scope>NUCLEOTIDE SEQUENCE [LARGE SCALE GENOMIC DNA]</scope>
    <source>
        <strain evidence="9 10">SAG 2043</strain>
    </source>
</reference>
<evidence type="ECO:0000256" key="6">
    <source>
        <dbReference type="RuleBase" id="RU004075"/>
    </source>
</evidence>
<keyword evidence="5" id="KW-0663">Pyridoxal phosphate</keyword>
<dbReference type="InterPro" id="IPR000192">
    <property type="entry name" value="Aminotrans_V_dom"/>
</dbReference>